<feature type="region of interest" description="Disordered" evidence="1">
    <location>
        <begin position="84"/>
        <end position="126"/>
    </location>
</feature>
<evidence type="ECO:0000313" key="3">
    <source>
        <dbReference type="Proteomes" id="UP001352852"/>
    </source>
</evidence>
<comment type="caution">
    <text evidence="2">The sequence shown here is derived from an EMBL/GenBank/DDBJ whole genome shotgun (WGS) entry which is preliminary data.</text>
</comment>
<protein>
    <submittedName>
        <fullName evidence="2">Uncharacterized protein</fullName>
    </submittedName>
</protein>
<accession>A0ABU7EWU5</accession>
<feature type="region of interest" description="Disordered" evidence="1">
    <location>
        <begin position="38"/>
        <end position="62"/>
    </location>
</feature>
<reference evidence="2 3" key="1">
    <citation type="submission" date="2021-06" db="EMBL/GenBank/DDBJ databases">
        <authorList>
            <person name="Palmer J.M."/>
        </authorList>
    </citation>
    <scope>NUCLEOTIDE SEQUENCE [LARGE SCALE GENOMIC DNA]</scope>
    <source>
        <strain evidence="2 3">CL_MEX2019</strain>
        <tissue evidence="2">Muscle</tissue>
    </source>
</reference>
<evidence type="ECO:0000256" key="1">
    <source>
        <dbReference type="SAM" id="MobiDB-lite"/>
    </source>
</evidence>
<evidence type="ECO:0000313" key="2">
    <source>
        <dbReference type="EMBL" id="MED6291574.1"/>
    </source>
</evidence>
<dbReference type="EMBL" id="JAHUTJ010068414">
    <property type="protein sequence ID" value="MED6291574.1"/>
    <property type="molecule type" value="Genomic_DNA"/>
</dbReference>
<name>A0ABU7EWU5_9TELE</name>
<feature type="compositionally biased region" description="Pro residues" evidence="1">
    <location>
        <begin position="97"/>
        <end position="108"/>
    </location>
</feature>
<organism evidence="2 3">
    <name type="scientific">Characodon lateralis</name>
    <dbReference type="NCBI Taxonomy" id="208331"/>
    <lineage>
        <taxon>Eukaryota</taxon>
        <taxon>Metazoa</taxon>
        <taxon>Chordata</taxon>
        <taxon>Craniata</taxon>
        <taxon>Vertebrata</taxon>
        <taxon>Euteleostomi</taxon>
        <taxon>Actinopterygii</taxon>
        <taxon>Neopterygii</taxon>
        <taxon>Teleostei</taxon>
        <taxon>Neoteleostei</taxon>
        <taxon>Acanthomorphata</taxon>
        <taxon>Ovalentaria</taxon>
        <taxon>Atherinomorphae</taxon>
        <taxon>Cyprinodontiformes</taxon>
        <taxon>Goodeidae</taxon>
        <taxon>Characodon</taxon>
    </lineage>
</organism>
<proteinExistence type="predicted"/>
<feature type="compositionally biased region" description="Polar residues" evidence="1">
    <location>
        <begin position="116"/>
        <end position="126"/>
    </location>
</feature>
<gene>
    <name evidence="2" type="ORF">CHARACLAT_025020</name>
</gene>
<sequence length="126" mass="13239">MKCYLVGHEWRLRPRPLTLLLVGGDQIHGVANVVLQQPEEGSPQVPAELQGAPAEDEGGVGDIPTLHLLRGFGPVGSLLGSHTLSLSGGFQDEGPIRSPPEGQPPMFPGPGKTSGCDPQNFINTSK</sequence>
<dbReference type="Proteomes" id="UP001352852">
    <property type="component" value="Unassembled WGS sequence"/>
</dbReference>
<keyword evidence="3" id="KW-1185">Reference proteome</keyword>